<evidence type="ECO:0000313" key="5">
    <source>
        <dbReference type="Proteomes" id="UP001151582"/>
    </source>
</evidence>
<proteinExistence type="inferred from homology"/>
<keyword evidence="2" id="KW-0808">Transferase</keyword>
<accession>A0A9W8EB79</accession>
<dbReference type="InterPro" id="IPR011004">
    <property type="entry name" value="Trimer_LpxA-like_sf"/>
</dbReference>
<evidence type="ECO:0000259" key="3">
    <source>
        <dbReference type="SMART" id="SM01266"/>
    </source>
</evidence>
<dbReference type="GO" id="GO:0016407">
    <property type="term" value="F:acetyltransferase activity"/>
    <property type="evidence" value="ECO:0007669"/>
    <property type="project" value="InterPro"/>
</dbReference>
<organism evidence="4 5">
    <name type="scientific">Dimargaris verticillata</name>
    <dbReference type="NCBI Taxonomy" id="2761393"/>
    <lineage>
        <taxon>Eukaryota</taxon>
        <taxon>Fungi</taxon>
        <taxon>Fungi incertae sedis</taxon>
        <taxon>Zoopagomycota</taxon>
        <taxon>Kickxellomycotina</taxon>
        <taxon>Dimargaritomycetes</taxon>
        <taxon>Dimargaritales</taxon>
        <taxon>Dimargaritaceae</taxon>
        <taxon>Dimargaris</taxon>
    </lineage>
</organism>
<evidence type="ECO:0000313" key="4">
    <source>
        <dbReference type="EMBL" id="KAJ1975343.1"/>
    </source>
</evidence>
<name>A0A9W8EB79_9FUNG</name>
<sequence>MVSMKERMIAGEKYLASDPELVQDRARAYTLTKELDTVLTNDSERKRVVAALLGKSDETSFIQPPFSCDYGYNIRVGKNFYINAFGVILDGTYVDIGDNAMLGPNVHIYTACHPLDATERSSLWEFSKPVKIGNDVWIGGGAIILPGVTVGDRAVIGAGSVVTKDVPSDVVVGGNPAKVIKRIEQATTPKDET</sequence>
<dbReference type="Gene3D" id="2.160.10.10">
    <property type="entry name" value="Hexapeptide repeat proteins"/>
    <property type="match status" value="1"/>
</dbReference>
<feature type="domain" description="Maltose/galactoside acetyltransferase" evidence="3">
    <location>
        <begin position="5"/>
        <end position="58"/>
    </location>
</feature>
<keyword evidence="5" id="KW-1185">Reference proteome</keyword>
<dbReference type="InterPro" id="IPR024688">
    <property type="entry name" value="Mac_dom"/>
</dbReference>
<dbReference type="CDD" id="cd03357">
    <property type="entry name" value="LbH_MAT_GAT"/>
    <property type="match status" value="1"/>
</dbReference>
<protein>
    <recommendedName>
        <fullName evidence="3">Maltose/galactoside acetyltransferase domain-containing protein</fullName>
    </recommendedName>
</protein>
<dbReference type="SUPFAM" id="SSF51161">
    <property type="entry name" value="Trimeric LpxA-like enzymes"/>
    <property type="match status" value="1"/>
</dbReference>
<reference evidence="4" key="1">
    <citation type="submission" date="2022-07" db="EMBL/GenBank/DDBJ databases">
        <title>Phylogenomic reconstructions and comparative analyses of Kickxellomycotina fungi.</title>
        <authorList>
            <person name="Reynolds N.K."/>
            <person name="Stajich J.E."/>
            <person name="Barry K."/>
            <person name="Grigoriev I.V."/>
            <person name="Crous P."/>
            <person name="Smith M.E."/>
        </authorList>
    </citation>
    <scope>NUCLEOTIDE SEQUENCE</scope>
    <source>
        <strain evidence="4">RSA 567</strain>
    </source>
</reference>
<dbReference type="GO" id="GO:0008374">
    <property type="term" value="F:O-acyltransferase activity"/>
    <property type="evidence" value="ECO:0007669"/>
    <property type="project" value="TreeGrafter"/>
</dbReference>
<evidence type="ECO:0000256" key="1">
    <source>
        <dbReference type="ARBA" id="ARBA00007274"/>
    </source>
</evidence>
<dbReference type="InterPro" id="IPR001451">
    <property type="entry name" value="Hexapep"/>
</dbReference>
<dbReference type="GO" id="GO:0005829">
    <property type="term" value="C:cytosol"/>
    <property type="evidence" value="ECO:0007669"/>
    <property type="project" value="TreeGrafter"/>
</dbReference>
<dbReference type="Pfam" id="PF12464">
    <property type="entry name" value="Mac"/>
    <property type="match status" value="1"/>
</dbReference>
<dbReference type="EMBL" id="JANBQB010000538">
    <property type="protein sequence ID" value="KAJ1975343.1"/>
    <property type="molecule type" value="Genomic_DNA"/>
</dbReference>
<dbReference type="Proteomes" id="UP001151582">
    <property type="component" value="Unassembled WGS sequence"/>
</dbReference>
<comment type="similarity">
    <text evidence="1">Belongs to the transferase hexapeptide repeat family.</text>
</comment>
<dbReference type="Pfam" id="PF00132">
    <property type="entry name" value="Hexapep"/>
    <property type="match status" value="1"/>
</dbReference>
<evidence type="ECO:0000256" key="2">
    <source>
        <dbReference type="ARBA" id="ARBA00022679"/>
    </source>
</evidence>
<dbReference type="AlphaFoldDB" id="A0A9W8EB79"/>
<dbReference type="PANTHER" id="PTHR23416">
    <property type="entry name" value="SIALIC ACID SYNTHASE-RELATED"/>
    <property type="match status" value="1"/>
</dbReference>
<dbReference type="PROSITE" id="PS00101">
    <property type="entry name" value="HEXAPEP_TRANSFERASES"/>
    <property type="match status" value="1"/>
</dbReference>
<dbReference type="FunFam" id="2.160.10.10:FF:000008">
    <property type="entry name" value="Maltose O-acetyltransferase"/>
    <property type="match status" value="1"/>
</dbReference>
<comment type="caution">
    <text evidence="4">The sequence shown here is derived from an EMBL/GenBank/DDBJ whole genome shotgun (WGS) entry which is preliminary data.</text>
</comment>
<gene>
    <name evidence="4" type="ORF">H4R34_004374</name>
</gene>
<dbReference type="OrthoDB" id="25818at2759"/>
<dbReference type="PANTHER" id="PTHR23416:SF23">
    <property type="entry name" value="ACETYLTRANSFERASE C18B11.09C-RELATED"/>
    <property type="match status" value="1"/>
</dbReference>
<dbReference type="InterPro" id="IPR051159">
    <property type="entry name" value="Hexapeptide_acetyltransf"/>
</dbReference>
<dbReference type="InterPro" id="IPR018357">
    <property type="entry name" value="Hexapep_transf_CS"/>
</dbReference>
<dbReference type="SMART" id="SM01266">
    <property type="entry name" value="Mac"/>
    <property type="match status" value="1"/>
</dbReference>